<dbReference type="GO" id="GO:0005524">
    <property type="term" value="F:ATP binding"/>
    <property type="evidence" value="ECO:0007669"/>
    <property type="project" value="UniProtKB-KW"/>
</dbReference>
<comment type="catalytic activity">
    <reaction evidence="11">
        <text>L-threonyl-[protein] + ATP = O-phospho-L-threonyl-[protein] + ADP + H(+)</text>
        <dbReference type="Rhea" id="RHEA:46608"/>
        <dbReference type="Rhea" id="RHEA-COMP:11060"/>
        <dbReference type="Rhea" id="RHEA-COMP:11605"/>
        <dbReference type="ChEBI" id="CHEBI:15378"/>
        <dbReference type="ChEBI" id="CHEBI:30013"/>
        <dbReference type="ChEBI" id="CHEBI:30616"/>
        <dbReference type="ChEBI" id="CHEBI:61977"/>
        <dbReference type="ChEBI" id="CHEBI:456216"/>
        <dbReference type="EC" id="2.7.11.1"/>
    </reaction>
</comment>
<dbReference type="EMBL" id="HBUE01059103">
    <property type="protein sequence ID" value="CAG6467771.1"/>
    <property type="molecule type" value="Transcribed_RNA"/>
</dbReference>
<evidence type="ECO:0000256" key="6">
    <source>
        <dbReference type="ARBA" id="ARBA00022763"/>
    </source>
</evidence>
<dbReference type="InterPro" id="IPR011009">
    <property type="entry name" value="Kinase-like_dom_sf"/>
</dbReference>
<evidence type="ECO:0000313" key="18">
    <source>
        <dbReference type="EMBL" id="CAG6467771.1"/>
    </source>
</evidence>
<keyword evidence="10" id="KW-0131">Cell cycle</keyword>
<dbReference type="PANTHER" id="PTHR37079:SF4">
    <property type="entry name" value="SERINE_THREONINE-PROTEIN KINASE ATM"/>
    <property type="match status" value="1"/>
</dbReference>
<evidence type="ECO:0000256" key="12">
    <source>
        <dbReference type="ARBA" id="ARBA00048679"/>
    </source>
</evidence>
<evidence type="ECO:0000256" key="2">
    <source>
        <dbReference type="ARBA" id="ARBA00012513"/>
    </source>
</evidence>
<evidence type="ECO:0000256" key="5">
    <source>
        <dbReference type="ARBA" id="ARBA00022741"/>
    </source>
</evidence>
<keyword evidence="3" id="KW-0723">Serine/threonine-protein kinase</keyword>
<feature type="domain" description="PI3K/PI4K catalytic" evidence="15">
    <location>
        <begin position="2460"/>
        <end position="2770"/>
    </location>
</feature>
<proteinExistence type="predicted"/>
<dbReference type="GO" id="GO:0004674">
    <property type="term" value="F:protein serine/threonine kinase activity"/>
    <property type="evidence" value="ECO:0007669"/>
    <property type="project" value="UniProtKB-KW"/>
</dbReference>
<reference evidence="18" key="1">
    <citation type="submission" date="2021-05" db="EMBL/GenBank/DDBJ databases">
        <authorList>
            <person name="Alioto T."/>
            <person name="Alioto T."/>
            <person name="Gomez Garrido J."/>
        </authorList>
    </citation>
    <scope>NUCLEOTIDE SEQUENCE</scope>
</reference>
<keyword evidence="14" id="KW-0175">Coiled coil</keyword>
<dbReference type="SMART" id="SM01343">
    <property type="entry name" value="FATC"/>
    <property type="match status" value="1"/>
</dbReference>
<name>A0A8D8FDS6_CULPI</name>
<evidence type="ECO:0000256" key="8">
    <source>
        <dbReference type="ARBA" id="ARBA00022840"/>
    </source>
</evidence>
<dbReference type="InterPro" id="IPR014009">
    <property type="entry name" value="PIK_FAT"/>
</dbReference>
<feature type="domain" description="FATC" evidence="17">
    <location>
        <begin position="2782"/>
        <end position="2814"/>
    </location>
</feature>
<dbReference type="InterPro" id="IPR038980">
    <property type="entry name" value="ATM_plant"/>
</dbReference>
<evidence type="ECO:0000256" key="1">
    <source>
        <dbReference type="ARBA" id="ARBA00004123"/>
    </source>
</evidence>
<sequence length="2814" mass="318426">MSSLAVLDRDLCGILAEMRSDKVTMRQKAFERLELILTNREEDILRYMAEQKFDTNWQDVLEAAHHGAEKQNRKLIDGGSSSSAGGGSNEGKSYIYIKVIQKVVDLAMNRGQAQIKFAELIRRSLDVLGDPAMLQYFGVCYVQVLQKHVLNSKWDLTVITYDEWIAILTRCFKLYDDGRVARQTVVGCLAIAVRKSLENCSVQGHFVKFLNPLVKMITESDRGKVQNELLKVAGLCVSALAVDYRYEICSFTEKIAQRVVKAYEPKADEETKAAFFRLMHLAVVVHSPEKHFGDSSGQHLAYAADQSEWYKCLRNFYFVVGSEIKAHVSASHGSVGGREVPFVDGFIAFAARLCYVMFWNNDVWSQQDSEGGSNVKKVKRANKLQSLMDLIEVESSQPNWRWLIVLAEIVGRCPAVLCEEDYQPLLNLLSCLQPKLQLSSQLKAFHQCCLALLSYEREESFKKSSMINTIFCTEQWHKIIEAAFRCSTSNNKLAPDNHLILQLLIAHRKHPSVAFLTGLLQAFYGYSIERTNVTVGTIRTLLESVPLEALGDVQDSVEKLLGYLFPKSRENQAKGILHNRERLGVKLLATISVNCSVTKHQMVGEGGEEGLTRSSAGKYEELDERIRDVESNILLKYVDKLLVVRGCGDDASGKISNVTYNIHEKNFEMLCTALSFEKHTLPTGSDTLCKSLINILGDIELYLEILNDLLAHGALNKDTFEKCLITKKTTFKIQEVELGFERLTIPTAMELNEISSKLLAIFQGPYHEYICQLLRISNFTCLFVWIFKHAKKLPDRDSRHIEALQLAALNKEQLNQHNLLLVLAHYMKYDGVNTNEVKAYLDKVTLNIDNNLDLFHIFEMCKVFVQQRSTFFLADWVLGYVRDICRSHHTNSAMTEAIIVLFSELVVFVSPHDGLFNDTNTVLLSFIRKANKANYSVGLQRAIYDQVKFLLKAYPDCYESHETIYARMVTLVGAPSFAIKTSAVENLLHLFSDGWTFPADKVTAEFYRFQIKLYGMVTFAVDNLLTKDEKQNTLAAYLQLICGTICGNYYLRSRALMDLIEQIHLNQLSQDKASSTMKLIKTAMNIDPAMLIESHMDTIVDDWISKGYSIDSFPWFVTNATSAQTFVRKYTNEIAFALLCNTQADFKQFCAKMSPSDVVKAISAECVAFLVPKWANCANMSAKYTAKASAMEHVLGNQLDLKRFVSGEQNNLRVLKLLTACCQDESRMVEMLEREVLIPSDEHVLTVENYLNCLAHYQSLINSKYSLVTYFCMKHPAVIEQLLLDLKLKIYRSEVVEEKIKVLFQYSTLIDRLEEYFCQHRSAHLKEFLARDICYFLCHTMVSSKALHVPVLNCLKRFLEKLLPTCAEYFRPYLNFLTSSLLSVYDHNTSEKVTLKTIHVLKLIVVDHQALFGDAIGKLNHFPEDEAFKELRAALKQHKEQSLDKLTLAEDISRMIQLPSLKFEELTTMRSMLASRKDELRAICEELQASDGFSENCSQNALLRLINVLVNEIRTSSTDKHRIEALCCLGEIGPVDLSTMLLRSDAQQEIYKTSSTAEEAEEHLVQVMIVELNQLVVSRNVLVAEQAAIVCCHVLQIGRYRALANNLRTLVPYMVMAEKDGRIFGAGTGGKLNLSGALNAATSYESFVRGLVGMLLEFLQDKALKSLAEVELAFAAKLIPLLVQIVLSSHDKNLNEDVGNFVNTFFTMFSDNTNNSRLSKDLETIHLMLTIVECVRLNNQSNPQHKIDLNCLAIAAASLHCHAYFKAVLYCEVWAMHERDAGAGTDATRQNTQLMDIMKTAHLAIGIDDAAKAFIDPISCRSEYYLLERNYAQRLLHYDAASCSKGTFERSAYVDALKGTHLFGLANRMVERTEVDFECAWRLADWGVALEGDAEDRVDWENMFEKQHYKALKCLELKDETASVAAVSEGRRVLAEMLKVASMESTKNVYPFLCKLKLLQQIEDFMSVLFHRPVDGEKDLLQKWVQQDKLTYSDFSFMELILSQRLAILKTAGIRAKRTWAPDAMHHAAFQLIHEARVTGHHDVAAANICAMMNNQNLSENVKSLVMLEDAQLNWAVGDKLLAKKLVNGIVAGGKCRDLLVNGAAYRIYGSFLAETNVEDVKNLYDNFFKQSTALVDESLRQARSQPSNSLIDYQSKCLEGDKNYVVLHTVATYADREFIRLKNHSTSSDFKAKKANLERMKRELAMVEAELAKLKETERDKISHLRRAKLSTKQNIARDESSLKTMVFHMNEYLQMALLYYSSYARFTSIESDLAVFRFVGLWLGNHSEKIEDTVTEGIKVIPTHKIVPVLPQLAPRLDNHTGGVGKIVRDILERCAIDHPHHTLPHIFAQLYAYADVERTEVPKDDERLLGAQALHDRLAKCEKIAETVQQMSEMNLAFIQMANKALGGGAKGFGEYRMTAQDVLKKCRELDKVHCSTVELPVSEGGKYGNIIGIHKWADQIQGVGGINAPKKLVCHCMDGQERIQLLKGKDDMRQDAVMQQVFGILNVLLRNDKEASRRKLAVRTYKVVPLSRQSGILEWCSNTVPIGVWLIPAHQRYRPQDITPIEARKLFAELAKSSVKTKQDKFGKICDRLSPVFHHFFLERFLMPGMWFERRLCYTKSVAVASMIGYILGIGDRHVQNILVDEKTAEVIHIDFGIAFELGKNLPTPETIPFRLTRDLISGMGISGIEGVFKKSCERTLEILRANHAPIMTILEVLLYDPLYSWNVLTNKKAARRQMAEMYGDEESGLGGGASVNISAERALLRVSDKLNGKEDEKYTSVEGQVERLIFTASTNLNLCQLFHGWQPYL</sequence>
<evidence type="ECO:0000256" key="10">
    <source>
        <dbReference type="ARBA" id="ARBA00023306"/>
    </source>
</evidence>
<dbReference type="Pfam" id="PF02260">
    <property type="entry name" value="FATC"/>
    <property type="match status" value="1"/>
</dbReference>
<dbReference type="PROSITE" id="PS51190">
    <property type="entry name" value="FATC"/>
    <property type="match status" value="1"/>
</dbReference>
<evidence type="ECO:0000256" key="11">
    <source>
        <dbReference type="ARBA" id="ARBA00047899"/>
    </source>
</evidence>
<feature type="coiled-coil region" evidence="14">
    <location>
        <begin position="2191"/>
        <end position="2218"/>
    </location>
</feature>
<evidence type="ECO:0000256" key="7">
    <source>
        <dbReference type="ARBA" id="ARBA00022777"/>
    </source>
</evidence>
<dbReference type="CDD" id="cd05171">
    <property type="entry name" value="PIKKc_ATM"/>
    <property type="match status" value="1"/>
</dbReference>
<evidence type="ECO:0000256" key="4">
    <source>
        <dbReference type="ARBA" id="ARBA00022679"/>
    </source>
</evidence>
<dbReference type="PROSITE" id="PS51189">
    <property type="entry name" value="FAT"/>
    <property type="match status" value="1"/>
</dbReference>
<dbReference type="SUPFAM" id="SSF56112">
    <property type="entry name" value="Protein kinase-like (PK-like)"/>
    <property type="match status" value="1"/>
</dbReference>
<evidence type="ECO:0000256" key="3">
    <source>
        <dbReference type="ARBA" id="ARBA00022527"/>
    </source>
</evidence>
<dbReference type="Pfam" id="PF02259">
    <property type="entry name" value="FAT"/>
    <property type="match status" value="1"/>
</dbReference>
<evidence type="ECO:0000256" key="14">
    <source>
        <dbReference type="SAM" id="Coils"/>
    </source>
</evidence>
<dbReference type="Gene3D" id="3.30.1010.10">
    <property type="entry name" value="Phosphatidylinositol 3-kinase Catalytic Subunit, Chain A, domain 4"/>
    <property type="match status" value="1"/>
</dbReference>
<evidence type="ECO:0000259" key="15">
    <source>
        <dbReference type="PROSITE" id="PS50290"/>
    </source>
</evidence>
<keyword evidence="5" id="KW-0547">Nucleotide-binding</keyword>
<dbReference type="SMART" id="SM00146">
    <property type="entry name" value="PI3Kc"/>
    <property type="match status" value="1"/>
</dbReference>
<dbReference type="InterPro" id="IPR018936">
    <property type="entry name" value="PI3/4_kinase_CS"/>
</dbReference>
<evidence type="ECO:0000256" key="13">
    <source>
        <dbReference type="ARBA" id="ARBA00073111"/>
    </source>
</evidence>
<dbReference type="GO" id="GO:0005634">
    <property type="term" value="C:nucleus"/>
    <property type="evidence" value="ECO:0007669"/>
    <property type="project" value="UniProtKB-SubCell"/>
</dbReference>
<keyword evidence="9" id="KW-0539">Nucleus</keyword>
<dbReference type="Gene3D" id="1.10.1070.11">
    <property type="entry name" value="Phosphatidylinositol 3-/4-kinase, catalytic domain"/>
    <property type="match status" value="1"/>
</dbReference>
<dbReference type="InterPro" id="IPR044107">
    <property type="entry name" value="PIKKc_ATM"/>
</dbReference>
<dbReference type="PROSITE" id="PS50290">
    <property type="entry name" value="PI3_4_KINASE_3"/>
    <property type="match status" value="1"/>
</dbReference>
<comment type="subcellular location">
    <subcellularLocation>
        <location evidence="1">Nucleus</location>
    </subcellularLocation>
</comment>
<keyword evidence="6" id="KW-0227">DNA damage</keyword>
<keyword evidence="8" id="KW-0067">ATP-binding</keyword>
<dbReference type="PROSITE" id="PS00916">
    <property type="entry name" value="PI3_4_KINASE_2"/>
    <property type="match status" value="1"/>
</dbReference>
<keyword evidence="7 18" id="KW-0418">Kinase</keyword>
<protein>
    <recommendedName>
        <fullName evidence="13">Serine/threonine-protein kinase ATM</fullName>
        <ecNumber evidence="2">2.7.11.1</ecNumber>
    </recommendedName>
</protein>
<comment type="catalytic activity">
    <reaction evidence="12">
        <text>L-seryl-[protein] + ATP = O-phospho-L-seryl-[protein] + ADP + H(+)</text>
        <dbReference type="Rhea" id="RHEA:17989"/>
        <dbReference type="Rhea" id="RHEA-COMP:9863"/>
        <dbReference type="Rhea" id="RHEA-COMP:11604"/>
        <dbReference type="ChEBI" id="CHEBI:15378"/>
        <dbReference type="ChEBI" id="CHEBI:29999"/>
        <dbReference type="ChEBI" id="CHEBI:30616"/>
        <dbReference type="ChEBI" id="CHEBI:83421"/>
        <dbReference type="ChEBI" id="CHEBI:456216"/>
        <dbReference type="EC" id="2.7.11.1"/>
    </reaction>
</comment>
<accession>A0A8D8FDS6</accession>
<organism evidence="18">
    <name type="scientific">Culex pipiens</name>
    <name type="common">House mosquito</name>
    <dbReference type="NCBI Taxonomy" id="7175"/>
    <lineage>
        <taxon>Eukaryota</taxon>
        <taxon>Metazoa</taxon>
        <taxon>Ecdysozoa</taxon>
        <taxon>Arthropoda</taxon>
        <taxon>Hexapoda</taxon>
        <taxon>Insecta</taxon>
        <taxon>Pterygota</taxon>
        <taxon>Neoptera</taxon>
        <taxon>Endopterygota</taxon>
        <taxon>Diptera</taxon>
        <taxon>Nematocera</taxon>
        <taxon>Culicoidea</taxon>
        <taxon>Culicidae</taxon>
        <taxon>Culicinae</taxon>
        <taxon>Culicini</taxon>
        <taxon>Culex</taxon>
        <taxon>Culex</taxon>
    </lineage>
</organism>
<evidence type="ECO:0000256" key="9">
    <source>
        <dbReference type="ARBA" id="ARBA00023242"/>
    </source>
</evidence>
<dbReference type="PROSITE" id="PS00915">
    <property type="entry name" value="PI3_4_KINASE_1"/>
    <property type="match status" value="1"/>
</dbReference>
<dbReference type="FunFam" id="3.30.1010.10:FF:000023">
    <property type="entry name" value="Serine/threonine-protein kinase ATM"/>
    <property type="match status" value="1"/>
</dbReference>
<dbReference type="GO" id="GO:0006281">
    <property type="term" value="P:DNA repair"/>
    <property type="evidence" value="ECO:0007669"/>
    <property type="project" value="InterPro"/>
</dbReference>
<dbReference type="InterPro" id="IPR036940">
    <property type="entry name" value="PI3/4_kinase_cat_sf"/>
</dbReference>
<dbReference type="InterPro" id="IPR003152">
    <property type="entry name" value="FATC_dom"/>
</dbReference>
<evidence type="ECO:0000259" key="16">
    <source>
        <dbReference type="PROSITE" id="PS51189"/>
    </source>
</evidence>
<feature type="domain" description="FAT" evidence="16">
    <location>
        <begin position="1753"/>
        <end position="2355"/>
    </location>
</feature>
<dbReference type="PANTHER" id="PTHR37079">
    <property type="entry name" value="SERINE/THREONINE-PROTEIN KINASE ATM"/>
    <property type="match status" value="1"/>
</dbReference>
<evidence type="ECO:0000259" key="17">
    <source>
        <dbReference type="PROSITE" id="PS51190"/>
    </source>
</evidence>
<dbReference type="InterPro" id="IPR000403">
    <property type="entry name" value="PI3/4_kinase_cat_dom"/>
</dbReference>
<dbReference type="EC" id="2.7.11.1" evidence="2"/>
<keyword evidence="4" id="KW-0808">Transferase</keyword>
<dbReference type="InterPro" id="IPR003151">
    <property type="entry name" value="PIK-rel_kinase_FAT"/>
</dbReference>
<dbReference type="Pfam" id="PF00454">
    <property type="entry name" value="PI3_PI4_kinase"/>
    <property type="match status" value="1"/>
</dbReference>